<organism evidence="2 3">
    <name type="scientific">Desulfurella amilsii</name>
    <dbReference type="NCBI Taxonomy" id="1562698"/>
    <lineage>
        <taxon>Bacteria</taxon>
        <taxon>Pseudomonadati</taxon>
        <taxon>Campylobacterota</taxon>
        <taxon>Desulfurellia</taxon>
        <taxon>Desulfurellales</taxon>
        <taxon>Desulfurellaceae</taxon>
        <taxon>Desulfurella</taxon>
    </lineage>
</organism>
<dbReference type="STRING" id="1562698.DESAMIL20_1202"/>
<sequence>MKRILLTAFVVLCFSTSAFAFDVKTDIGNININGTLSGYSILTDNANPTGSLDTNGEDKHVRYDISNALVNVSKTTGIVRFNVFGGAYAFPTVGVAGNKTLTDDANTGLFGPLPIAYVELDPTSFLSIQAGKLPTIIGYESAFTYQNINIQRGLVWNMEPVVSRGIRVIVATGPLTLKAGANDGFYSKDKLALEGSVGLTLGNFSTSFNVLIPNKNTPANDTAPIANKQEYDLIASYTAGKLTLGSDLLYVYSPKSSKAGFSDSAAAYGLAGFADYNINDKFSLGARLEYAFNKSTNNPNSANADLIGYGPSSKALSFTLTPMYKYKYLFARVDFSYVRINNYSEGSGFGVNGNKANQYRLGIEGGIIF</sequence>
<dbReference type="OrthoDB" id="5651975at2"/>
<dbReference type="SUPFAM" id="SSF56935">
    <property type="entry name" value="Porins"/>
    <property type="match status" value="1"/>
</dbReference>
<feature type="signal peptide" evidence="1">
    <location>
        <begin position="1"/>
        <end position="20"/>
    </location>
</feature>
<accession>A0A1X4XVT0</accession>
<evidence type="ECO:0000313" key="2">
    <source>
        <dbReference type="EMBL" id="OSS41649.1"/>
    </source>
</evidence>
<dbReference type="RefSeq" id="WP_086033889.1">
    <property type="nucleotide sequence ID" value="NZ_MDSU01000018.1"/>
</dbReference>
<gene>
    <name evidence="2" type="ORF">DESAMIL20_1202</name>
</gene>
<keyword evidence="1" id="KW-0732">Signal</keyword>
<dbReference type="InterPro" id="IPR011486">
    <property type="entry name" value="BBP2"/>
</dbReference>
<evidence type="ECO:0000256" key="1">
    <source>
        <dbReference type="SAM" id="SignalP"/>
    </source>
</evidence>
<reference evidence="2 3" key="1">
    <citation type="journal article" date="2017" name="Front. Microbiol.">
        <title>Genome Sequence of Desulfurella amilsii Strain TR1 and Comparative Genomics of Desulfurellaceae Family.</title>
        <authorList>
            <person name="Florentino A.P."/>
            <person name="Stams A.J."/>
            <person name="Sanchez-Andrea I."/>
        </authorList>
    </citation>
    <scope>NUCLEOTIDE SEQUENCE [LARGE SCALE GENOMIC DNA]</scope>
    <source>
        <strain evidence="2 3">TR1</strain>
    </source>
</reference>
<evidence type="ECO:0008006" key="4">
    <source>
        <dbReference type="Google" id="ProtNLM"/>
    </source>
</evidence>
<keyword evidence="3" id="KW-1185">Reference proteome</keyword>
<feature type="chain" id="PRO_5012010326" description="Porin domain-containing protein" evidence="1">
    <location>
        <begin position="21"/>
        <end position="369"/>
    </location>
</feature>
<dbReference type="EMBL" id="MDSU01000018">
    <property type="protein sequence ID" value="OSS41649.1"/>
    <property type="molecule type" value="Genomic_DNA"/>
</dbReference>
<dbReference type="AlphaFoldDB" id="A0A1X4XVT0"/>
<dbReference type="Proteomes" id="UP000194141">
    <property type="component" value="Unassembled WGS sequence"/>
</dbReference>
<protein>
    <recommendedName>
        <fullName evidence="4">Porin domain-containing protein</fullName>
    </recommendedName>
</protein>
<proteinExistence type="predicted"/>
<dbReference type="Pfam" id="PF07642">
    <property type="entry name" value="BBP2"/>
    <property type="match status" value="1"/>
</dbReference>
<comment type="caution">
    <text evidence="2">The sequence shown here is derived from an EMBL/GenBank/DDBJ whole genome shotgun (WGS) entry which is preliminary data.</text>
</comment>
<name>A0A1X4XVT0_9BACT</name>
<evidence type="ECO:0000313" key="3">
    <source>
        <dbReference type="Proteomes" id="UP000194141"/>
    </source>
</evidence>